<reference evidence="3 4" key="1">
    <citation type="submission" date="2019-02" db="EMBL/GenBank/DDBJ databases">
        <title>Deep-cultivation of Planctomycetes and their phenomic and genomic characterization uncovers novel biology.</title>
        <authorList>
            <person name="Wiegand S."/>
            <person name="Jogler M."/>
            <person name="Boedeker C."/>
            <person name="Pinto D."/>
            <person name="Vollmers J."/>
            <person name="Rivas-Marin E."/>
            <person name="Kohn T."/>
            <person name="Peeters S.H."/>
            <person name="Heuer A."/>
            <person name="Rast P."/>
            <person name="Oberbeckmann S."/>
            <person name="Bunk B."/>
            <person name="Jeske O."/>
            <person name="Meyerdierks A."/>
            <person name="Storesund J.E."/>
            <person name="Kallscheuer N."/>
            <person name="Luecker S."/>
            <person name="Lage O.M."/>
            <person name="Pohl T."/>
            <person name="Merkel B.J."/>
            <person name="Hornburger P."/>
            <person name="Mueller R.-W."/>
            <person name="Bruemmer F."/>
            <person name="Labrenz M."/>
            <person name="Spormann A.M."/>
            <person name="Op Den Camp H."/>
            <person name="Overmann J."/>
            <person name="Amann R."/>
            <person name="Jetten M.S.M."/>
            <person name="Mascher T."/>
            <person name="Medema M.H."/>
            <person name="Devos D.P."/>
            <person name="Kaster A.-K."/>
            <person name="Ovreas L."/>
            <person name="Rohde M."/>
            <person name="Galperin M.Y."/>
            <person name="Jogler C."/>
        </authorList>
    </citation>
    <scope>NUCLEOTIDE SEQUENCE [LARGE SCALE GENOMIC DNA]</scope>
    <source>
        <strain evidence="3 4">Pla144</strain>
    </source>
</reference>
<dbReference type="AlphaFoldDB" id="A0A5C6CNW4"/>
<dbReference type="Pfam" id="PF07589">
    <property type="entry name" value="PEP-CTERM"/>
    <property type="match status" value="1"/>
</dbReference>
<protein>
    <recommendedName>
        <fullName evidence="2">Ice-binding protein C-terminal domain-containing protein</fullName>
    </recommendedName>
</protein>
<evidence type="ECO:0000313" key="3">
    <source>
        <dbReference type="EMBL" id="TWU26078.1"/>
    </source>
</evidence>
<dbReference type="EMBL" id="SJPS01000004">
    <property type="protein sequence ID" value="TWU26078.1"/>
    <property type="molecule type" value="Genomic_DNA"/>
</dbReference>
<name>A0A5C6CNW4_9BACT</name>
<accession>A0A5C6CNW4</accession>
<evidence type="ECO:0000256" key="1">
    <source>
        <dbReference type="SAM" id="SignalP"/>
    </source>
</evidence>
<dbReference type="NCBIfam" id="TIGR02595">
    <property type="entry name" value="PEP_CTERM"/>
    <property type="match status" value="1"/>
</dbReference>
<feature type="signal peptide" evidence="1">
    <location>
        <begin position="1"/>
        <end position="23"/>
    </location>
</feature>
<gene>
    <name evidence="3" type="ORF">Pla144_32950</name>
</gene>
<dbReference type="Proteomes" id="UP000318437">
    <property type="component" value="Unassembled WGS sequence"/>
</dbReference>
<evidence type="ECO:0000313" key="4">
    <source>
        <dbReference type="Proteomes" id="UP000318437"/>
    </source>
</evidence>
<proteinExistence type="predicted"/>
<keyword evidence="1" id="KW-0732">Signal</keyword>
<organism evidence="3 4">
    <name type="scientific">Bythopirellula polymerisocia</name>
    <dbReference type="NCBI Taxonomy" id="2528003"/>
    <lineage>
        <taxon>Bacteria</taxon>
        <taxon>Pseudomonadati</taxon>
        <taxon>Planctomycetota</taxon>
        <taxon>Planctomycetia</taxon>
        <taxon>Pirellulales</taxon>
        <taxon>Lacipirellulaceae</taxon>
        <taxon>Bythopirellula</taxon>
    </lineage>
</organism>
<evidence type="ECO:0000259" key="2">
    <source>
        <dbReference type="Pfam" id="PF07589"/>
    </source>
</evidence>
<feature type="chain" id="PRO_5022807375" description="Ice-binding protein C-terminal domain-containing protein" evidence="1">
    <location>
        <begin position="24"/>
        <end position="283"/>
    </location>
</feature>
<dbReference type="InterPro" id="IPR013424">
    <property type="entry name" value="Ice-binding_C"/>
</dbReference>
<feature type="domain" description="Ice-binding protein C-terminal" evidence="2">
    <location>
        <begin position="258"/>
        <end position="281"/>
    </location>
</feature>
<keyword evidence="4" id="KW-1185">Reference proteome</keyword>
<comment type="caution">
    <text evidence="3">The sequence shown here is derived from an EMBL/GenBank/DDBJ whole genome shotgun (WGS) entry which is preliminary data.</text>
</comment>
<sequence precursor="true">MKNFMIVLLLVFSFMLMANHSQAALLINEIEVNTENDGPNSSDSGKEFFEILSDLGSESLSGLTFLVIEGDGGGSGTIDKALSLDGFSTGTNGLFLWRDDSAVLLPAPDAATVINVADFDPDLENGSNTFALVRGFTGLEGDDLDTDDDGTIDVALPWSSVLDAVSAKDSGSSDNGYAAAMLAGGIDFPNISFAADSLIRLTTGQWIAADIDEANSDYPGPYPLDDTQAIFSDGTALVPSTALTFNTLSPGSANPALVPEPASLVLMCLSGLLAVAGLRRRQS</sequence>